<dbReference type="Pfam" id="PF00245">
    <property type="entry name" value="Alk_phosphatase"/>
    <property type="match status" value="1"/>
</dbReference>
<proteinExistence type="predicted"/>
<dbReference type="PANTHER" id="PTHR11596">
    <property type="entry name" value="ALKALINE PHOSPHATASE"/>
    <property type="match status" value="1"/>
</dbReference>
<evidence type="ECO:0000313" key="4">
    <source>
        <dbReference type="Proteomes" id="UP000515163"/>
    </source>
</evidence>
<feature type="binding site" evidence="3">
    <location>
        <position position="141"/>
    </location>
    <ligand>
        <name>Zn(2+)</name>
        <dbReference type="ChEBI" id="CHEBI:29105"/>
        <label>2</label>
    </ligand>
</feature>
<feature type="binding site" evidence="3">
    <location>
        <position position="100"/>
    </location>
    <ligand>
        <name>Zn(2+)</name>
        <dbReference type="ChEBI" id="CHEBI:29105"/>
        <label>2</label>
    </ligand>
</feature>
<gene>
    <name evidence="5" type="primary">LOC116293322</name>
</gene>
<keyword evidence="3" id="KW-0862">Zinc</keyword>
<evidence type="ECO:0000256" key="2">
    <source>
        <dbReference type="ARBA" id="ARBA00022553"/>
    </source>
</evidence>
<dbReference type="Proteomes" id="UP000515163">
    <property type="component" value="Unplaced"/>
</dbReference>
<keyword evidence="3" id="KW-0460">Magnesium</keyword>
<feature type="binding site" evidence="3">
    <location>
        <position position="142"/>
    </location>
    <ligand>
        <name>Zn(2+)</name>
        <dbReference type="ChEBI" id="CHEBI:29105"/>
        <label>2</label>
    </ligand>
</feature>
<dbReference type="InParanoid" id="A0A6P8HNK8"/>
<reference evidence="5" key="1">
    <citation type="submission" date="2025-08" db="UniProtKB">
        <authorList>
            <consortium name="RefSeq"/>
        </authorList>
    </citation>
    <scope>IDENTIFICATION</scope>
    <source>
        <tissue evidence="5">Tentacle</tissue>
    </source>
</reference>
<comment type="cofactor">
    <cofactor evidence="3">
        <name>Zn(2+)</name>
        <dbReference type="ChEBI" id="CHEBI:29105"/>
    </cofactor>
    <text evidence="3">Binds 2 Zn(2+) ions.</text>
</comment>
<keyword evidence="2" id="KW-0597">Phosphoprotein</keyword>
<evidence type="ECO:0000256" key="1">
    <source>
        <dbReference type="ARBA" id="ARBA00012647"/>
    </source>
</evidence>
<dbReference type="AlphaFoldDB" id="A0A6P8HNK8"/>
<keyword evidence="3" id="KW-0479">Metal-binding</keyword>
<dbReference type="Gene3D" id="3.40.720.10">
    <property type="entry name" value="Alkaline Phosphatase, subunit A"/>
    <property type="match status" value="1"/>
</dbReference>
<comment type="cofactor">
    <cofactor evidence="3">
        <name>Mg(2+)</name>
        <dbReference type="ChEBI" id="CHEBI:18420"/>
    </cofactor>
    <text evidence="3">Binds 1 Mg(2+) ion.</text>
</comment>
<dbReference type="GO" id="GO:0046872">
    <property type="term" value="F:metal ion binding"/>
    <property type="evidence" value="ECO:0007669"/>
    <property type="project" value="UniProtKB-KW"/>
</dbReference>
<dbReference type="EC" id="3.1.3.1" evidence="1"/>
<keyword evidence="4" id="KW-1185">Reference proteome</keyword>
<organism evidence="4 5">
    <name type="scientific">Actinia tenebrosa</name>
    <name type="common">Australian red waratah sea anemone</name>
    <dbReference type="NCBI Taxonomy" id="6105"/>
    <lineage>
        <taxon>Eukaryota</taxon>
        <taxon>Metazoa</taxon>
        <taxon>Cnidaria</taxon>
        <taxon>Anthozoa</taxon>
        <taxon>Hexacorallia</taxon>
        <taxon>Actiniaria</taxon>
        <taxon>Actiniidae</taxon>
        <taxon>Actinia</taxon>
    </lineage>
</organism>
<dbReference type="InterPro" id="IPR001952">
    <property type="entry name" value="Alkaline_phosphatase"/>
</dbReference>
<dbReference type="SMART" id="SM00098">
    <property type="entry name" value="alkPPc"/>
    <property type="match status" value="1"/>
</dbReference>
<dbReference type="SUPFAM" id="SSF53649">
    <property type="entry name" value="Alkaline phosphatase-like"/>
    <property type="match status" value="1"/>
</dbReference>
<dbReference type="InterPro" id="IPR017850">
    <property type="entry name" value="Alkaline_phosphatase_core_sf"/>
</dbReference>
<dbReference type="GO" id="GO:0004035">
    <property type="term" value="F:alkaline phosphatase activity"/>
    <property type="evidence" value="ECO:0007669"/>
    <property type="project" value="UniProtKB-EC"/>
</dbReference>
<protein>
    <recommendedName>
        <fullName evidence="1">alkaline phosphatase</fullName>
        <ecNumber evidence="1">3.1.3.1</ecNumber>
    </recommendedName>
</protein>
<dbReference type="OrthoDB" id="5818554at2759"/>
<dbReference type="KEGG" id="aten:116293322"/>
<evidence type="ECO:0000256" key="3">
    <source>
        <dbReference type="PIRSR" id="PIRSR601952-2"/>
    </source>
</evidence>
<feature type="binding site" evidence="3">
    <location>
        <position position="104"/>
    </location>
    <ligand>
        <name>Zn(2+)</name>
        <dbReference type="ChEBI" id="CHEBI:29105"/>
        <label>2</label>
    </ligand>
</feature>
<feature type="binding site" evidence="3">
    <location>
        <position position="222"/>
    </location>
    <ligand>
        <name>Zn(2+)</name>
        <dbReference type="ChEBI" id="CHEBI:29105"/>
        <label>2</label>
    </ligand>
</feature>
<sequence length="306" mass="33228">MVILIDDSKPSIAVIERANVNGAYDHTKASNLYLIPSTSLLFSFITISGLFDYSNMKYEVDRINDTAGQPSLPEMVEFAIKILKKNPKGFFLVVESGLIDYGHHDNNAYRALTETLLMDASVTKATELTNKDDTLVIVTADHGHTMSIAGYPDTGNPILGLVKQGGVLKLADNDKMPFTTLGYQNGPNANFGPRTNLTGVNTQDIDFKQQSLYNGADEYESHGGQDVGIYSRGPWADLLVGVLEQNYVFHVMDHALCLSDSKQSKCNKPEARGGKPPVNSANSSCAFMNVGMLMALLSAAVNVIIL</sequence>
<accession>A0A6P8HNK8</accession>
<evidence type="ECO:0000313" key="5">
    <source>
        <dbReference type="RefSeq" id="XP_031556598.1"/>
    </source>
</evidence>
<dbReference type="RefSeq" id="XP_031556598.1">
    <property type="nucleotide sequence ID" value="XM_031700738.1"/>
</dbReference>
<dbReference type="PANTHER" id="PTHR11596:SF5">
    <property type="entry name" value="ALKALINE PHOSPHATASE"/>
    <property type="match status" value="1"/>
</dbReference>
<dbReference type="GeneID" id="116293322"/>
<name>A0A6P8HNK8_ACTTE</name>
<feature type="binding site" evidence="3">
    <location>
        <position position="95"/>
    </location>
    <ligand>
        <name>Mg(2+)</name>
        <dbReference type="ChEBI" id="CHEBI:18420"/>
    </ligand>
</feature>